<dbReference type="RefSeq" id="WP_282219953.1">
    <property type="nucleotide sequence ID" value="NZ_CP118246.1"/>
</dbReference>
<evidence type="ECO:0000313" key="5">
    <source>
        <dbReference type="Proteomes" id="UP001220530"/>
    </source>
</evidence>
<dbReference type="PANTHER" id="PTHR42796:SF4">
    <property type="entry name" value="FUMARYLACETOACETATE HYDROLASE DOMAIN-CONTAINING PROTEIN 2A"/>
    <property type="match status" value="1"/>
</dbReference>
<dbReference type="EMBL" id="CP118246">
    <property type="protein sequence ID" value="WDR03561.1"/>
    <property type="molecule type" value="Genomic_DNA"/>
</dbReference>
<protein>
    <submittedName>
        <fullName evidence="4">Fumarylacetoacetate hydrolase family protein</fullName>
    </submittedName>
</protein>
<keyword evidence="2" id="KW-0479">Metal-binding</keyword>
<dbReference type="PANTHER" id="PTHR42796">
    <property type="entry name" value="FUMARYLACETOACETATE HYDROLASE DOMAIN-CONTAINING PROTEIN 2A-RELATED"/>
    <property type="match status" value="1"/>
</dbReference>
<dbReference type="Pfam" id="PF01557">
    <property type="entry name" value="FAA_hydrolase"/>
    <property type="match status" value="1"/>
</dbReference>
<dbReference type="SUPFAM" id="SSF56529">
    <property type="entry name" value="FAH"/>
    <property type="match status" value="1"/>
</dbReference>
<feature type="domain" description="Fumarylacetoacetase-like C-terminal" evidence="3">
    <location>
        <begin position="74"/>
        <end position="280"/>
    </location>
</feature>
<evidence type="ECO:0000259" key="3">
    <source>
        <dbReference type="Pfam" id="PF01557"/>
    </source>
</evidence>
<sequence length="285" mass="30511">MKFVTFSANGVQHVGALDGTQVVDLTAAGIADTMLSLIVGGDAMLAKARSAVAGPGPRLDLAKVQLKAPVKPGKVLCSGFNYLSHLNENPTAVKPDYPLFFAKVSTAIAGPEDEIEAPKATEQLDYEVEFSVVIGKRLTRPSEAEVMPAIFGYTLLNDVSARDVQFDNNQITTGKNFDRFAPIGPCIVTTDEMPNPDSVTLKTRLNGRTLQDGNTNEWLFSLPRLVSYLAGIMTLEPGDIVTTGTPAGVGYFQKPQVYMKPGDVIEIEAEGIGVLRNRIVAQGAL</sequence>
<evidence type="ECO:0000313" key="4">
    <source>
        <dbReference type="EMBL" id="WDR03561.1"/>
    </source>
</evidence>
<dbReference type="GO" id="GO:0016787">
    <property type="term" value="F:hydrolase activity"/>
    <property type="evidence" value="ECO:0007669"/>
    <property type="project" value="UniProtKB-KW"/>
</dbReference>
<reference evidence="4 5" key="1">
    <citation type="submission" date="2023-02" db="EMBL/GenBank/DDBJ databases">
        <title>Devosia algicola sp. nov., isolated from the phycosphere of marine algae.</title>
        <authorList>
            <person name="Kim J.M."/>
            <person name="Lee J.K."/>
            <person name="Choi B.J."/>
            <person name="Bayburt H."/>
            <person name="Jeon C.O."/>
        </authorList>
    </citation>
    <scope>NUCLEOTIDE SEQUENCE [LARGE SCALE GENOMIC DNA]</scope>
    <source>
        <strain evidence="4 5">G20-9</strain>
    </source>
</reference>
<accession>A0ABY7YQF4</accession>
<dbReference type="Proteomes" id="UP001220530">
    <property type="component" value="Chromosome"/>
</dbReference>
<proteinExistence type="inferred from homology"/>
<dbReference type="InterPro" id="IPR051121">
    <property type="entry name" value="FAH"/>
</dbReference>
<keyword evidence="4" id="KW-0378">Hydrolase</keyword>
<dbReference type="Gene3D" id="3.90.850.10">
    <property type="entry name" value="Fumarylacetoacetase-like, C-terminal domain"/>
    <property type="match status" value="1"/>
</dbReference>
<dbReference type="InterPro" id="IPR011234">
    <property type="entry name" value="Fumarylacetoacetase-like_C"/>
</dbReference>
<organism evidence="4 5">
    <name type="scientific">Devosia algicola</name>
    <dbReference type="NCBI Taxonomy" id="3026418"/>
    <lineage>
        <taxon>Bacteria</taxon>
        <taxon>Pseudomonadati</taxon>
        <taxon>Pseudomonadota</taxon>
        <taxon>Alphaproteobacteria</taxon>
        <taxon>Hyphomicrobiales</taxon>
        <taxon>Devosiaceae</taxon>
        <taxon>Devosia</taxon>
    </lineage>
</organism>
<evidence type="ECO:0000256" key="1">
    <source>
        <dbReference type="ARBA" id="ARBA00010211"/>
    </source>
</evidence>
<keyword evidence="5" id="KW-1185">Reference proteome</keyword>
<comment type="similarity">
    <text evidence="1">Belongs to the FAH family.</text>
</comment>
<gene>
    <name evidence="4" type="ORF">PSQ19_05590</name>
</gene>
<evidence type="ECO:0000256" key="2">
    <source>
        <dbReference type="ARBA" id="ARBA00022723"/>
    </source>
</evidence>
<dbReference type="InterPro" id="IPR036663">
    <property type="entry name" value="Fumarylacetoacetase_C_sf"/>
</dbReference>
<name>A0ABY7YQF4_9HYPH</name>